<dbReference type="Pfam" id="PF12675">
    <property type="entry name" value="DUF3795"/>
    <property type="match status" value="1"/>
</dbReference>
<dbReference type="Proteomes" id="UP000346198">
    <property type="component" value="Unassembled WGS sequence"/>
</dbReference>
<evidence type="ECO:0000313" key="1">
    <source>
        <dbReference type="EMBL" id="VGO19951.1"/>
    </source>
</evidence>
<organism evidence="1 2">
    <name type="scientific">Pontiella sulfatireligans</name>
    <dbReference type="NCBI Taxonomy" id="2750658"/>
    <lineage>
        <taxon>Bacteria</taxon>
        <taxon>Pseudomonadati</taxon>
        <taxon>Kiritimatiellota</taxon>
        <taxon>Kiritimatiellia</taxon>
        <taxon>Kiritimatiellales</taxon>
        <taxon>Pontiellaceae</taxon>
        <taxon>Pontiella</taxon>
    </lineage>
</organism>
<protein>
    <recommendedName>
        <fullName evidence="3">DUF3795 domain-containing protein</fullName>
    </recommendedName>
</protein>
<accession>A0A6C2UKM2</accession>
<dbReference type="AlphaFoldDB" id="A0A6C2UKM2"/>
<dbReference type="PROSITE" id="PS51257">
    <property type="entry name" value="PROKAR_LIPOPROTEIN"/>
    <property type="match status" value="1"/>
</dbReference>
<reference evidence="1 2" key="1">
    <citation type="submission" date="2019-04" db="EMBL/GenBank/DDBJ databases">
        <authorList>
            <person name="Van Vliet M D."/>
        </authorList>
    </citation>
    <scope>NUCLEOTIDE SEQUENCE [LARGE SCALE GENOMIC DNA]</scope>
    <source>
        <strain evidence="1 2">F21</strain>
    </source>
</reference>
<proteinExistence type="predicted"/>
<dbReference type="RefSeq" id="WP_168433191.1">
    <property type="nucleotide sequence ID" value="NZ_CAAHFH010000001.1"/>
</dbReference>
<evidence type="ECO:0008006" key="3">
    <source>
        <dbReference type="Google" id="ProtNLM"/>
    </source>
</evidence>
<keyword evidence="2" id="KW-1185">Reference proteome</keyword>
<dbReference type="EMBL" id="CAAHFH010000001">
    <property type="protein sequence ID" value="VGO19951.1"/>
    <property type="molecule type" value="Genomic_DNA"/>
</dbReference>
<evidence type="ECO:0000313" key="2">
    <source>
        <dbReference type="Proteomes" id="UP000346198"/>
    </source>
</evidence>
<name>A0A6C2UKM2_9BACT</name>
<dbReference type="InterPro" id="IPR024227">
    <property type="entry name" value="DUF3795"/>
</dbReference>
<gene>
    <name evidence="1" type="ORF">SCARR_02011</name>
</gene>
<sequence>MKTQKMNRKQFVGSTLLAGGALALVGCKEEKTAETQADQGAYCGLYCGACPKFTNGECTGCKGPEETLAAHCKECEIRSCAAMKGVKSCAECAGFPCPKTEAFHNSGNPKGEKALANSKTIQVVGYEKWLAAQAVK</sequence>